<dbReference type="KEGG" id="mff:MFFC18_06420"/>
<name>A0A5B9PCF8_9BACT</name>
<evidence type="ECO:0000313" key="2">
    <source>
        <dbReference type="Proteomes" id="UP000322214"/>
    </source>
</evidence>
<dbReference type="AlphaFoldDB" id="A0A5B9PCF8"/>
<proteinExistence type="predicted"/>
<gene>
    <name evidence="1" type="ORF">MFFC18_06420</name>
</gene>
<reference evidence="1 2" key="1">
    <citation type="submission" date="2019-08" db="EMBL/GenBank/DDBJ databases">
        <title>Deep-cultivation of Planctomycetes and their phenomic and genomic characterization uncovers novel biology.</title>
        <authorList>
            <person name="Wiegand S."/>
            <person name="Jogler M."/>
            <person name="Boedeker C."/>
            <person name="Pinto D."/>
            <person name="Vollmers J."/>
            <person name="Rivas-Marin E."/>
            <person name="Kohn T."/>
            <person name="Peeters S.H."/>
            <person name="Heuer A."/>
            <person name="Rast P."/>
            <person name="Oberbeckmann S."/>
            <person name="Bunk B."/>
            <person name="Jeske O."/>
            <person name="Meyerdierks A."/>
            <person name="Storesund J.E."/>
            <person name="Kallscheuer N."/>
            <person name="Luecker S."/>
            <person name="Lage O.M."/>
            <person name="Pohl T."/>
            <person name="Merkel B.J."/>
            <person name="Hornburger P."/>
            <person name="Mueller R.-W."/>
            <person name="Bruemmer F."/>
            <person name="Labrenz M."/>
            <person name="Spormann A.M."/>
            <person name="Op den Camp H."/>
            <person name="Overmann J."/>
            <person name="Amann R."/>
            <person name="Jetten M.S.M."/>
            <person name="Mascher T."/>
            <person name="Medema M.H."/>
            <person name="Devos D.P."/>
            <person name="Kaster A.-K."/>
            <person name="Ovreas L."/>
            <person name="Rohde M."/>
            <person name="Galperin M.Y."/>
            <person name="Jogler C."/>
        </authorList>
    </citation>
    <scope>NUCLEOTIDE SEQUENCE [LARGE SCALE GENOMIC DNA]</scope>
    <source>
        <strain evidence="1 2">FC18</strain>
    </source>
</reference>
<evidence type="ECO:0000313" key="1">
    <source>
        <dbReference type="EMBL" id="QEG20791.1"/>
    </source>
</evidence>
<dbReference type="RefSeq" id="WP_148618608.1">
    <property type="nucleotide sequence ID" value="NZ_CP042912.1"/>
</dbReference>
<organism evidence="1 2">
    <name type="scientific">Mariniblastus fucicola</name>
    <dbReference type="NCBI Taxonomy" id="980251"/>
    <lineage>
        <taxon>Bacteria</taxon>
        <taxon>Pseudomonadati</taxon>
        <taxon>Planctomycetota</taxon>
        <taxon>Planctomycetia</taxon>
        <taxon>Pirellulales</taxon>
        <taxon>Pirellulaceae</taxon>
        <taxon>Mariniblastus</taxon>
    </lineage>
</organism>
<dbReference type="EMBL" id="CP042912">
    <property type="protein sequence ID" value="QEG20791.1"/>
    <property type="molecule type" value="Genomic_DNA"/>
</dbReference>
<dbReference type="OrthoDB" id="281676at2"/>
<sequence length="86" mass="9739">MSKDINVVALVKGEERYIFLFNDQQKSQTLRTLGRYASNPELSFSWYDAAVLSQKVRNAARAEDSPTNILDSRSAISEDLFSSDDF</sequence>
<keyword evidence="2" id="KW-1185">Reference proteome</keyword>
<accession>A0A5B9PCF8</accession>
<protein>
    <submittedName>
        <fullName evidence="1">Uncharacterized protein</fullName>
    </submittedName>
</protein>
<dbReference type="Proteomes" id="UP000322214">
    <property type="component" value="Chromosome"/>
</dbReference>